<dbReference type="SMART" id="SM00740">
    <property type="entry name" value="PASTA"/>
    <property type="match status" value="2"/>
</dbReference>
<comment type="similarity">
    <text evidence="2">Belongs to the transpeptidase family.</text>
</comment>
<dbReference type="GO" id="GO:0008658">
    <property type="term" value="F:penicillin binding"/>
    <property type="evidence" value="ECO:0007669"/>
    <property type="project" value="InterPro"/>
</dbReference>
<protein>
    <submittedName>
        <fullName evidence="6">PASTA domain-containing protein</fullName>
    </submittedName>
</protein>
<evidence type="ECO:0000256" key="2">
    <source>
        <dbReference type="ARBA" id="ARBA00007171"/>
    </source>
</evidence>
<dbReference type="Pfam" id="PF00905">
    <property type="entry name" value="Transpeptidase"/>
    <property type="match status" value="1"/>
</dbReference>
<reference evidence="6" key="1">
    <citation type="submission" date="2020-10" db="EMBL/GenBank/DDBJ databases">
        <authorList>
            <person name="Gilroy R."/>
        </authorList>
    </citation>
    <scope>NUCLEOTIDE SEQUENCE</scope>
    <source>
        <strain evidence="6">ChiSxjej1B13-7958</strain>
    </source>
</reference>
<dbReference type="GO" id="GO:0005886">
    <property type="term" value="C:plasma membrane"/>
    <property type="evidence" value="ECO:0007669"/>
    <property type="project" value="TreeGrafter"/>
</dbReference>
<organism evidence="6 7">
    <name type="scientific">Candidatus Caccousia avicola</name>
    <dbReference type="NCBI Taxonomy" id="2840721"/>
    <lineage>
        <taxon>Bacteria</taxon>
        <taxon>Bacillati</taxon>
        <taxon>Bacillota</taxon>
        <taxon>Clostridia</taxon>
        <taxon>Eubacteriales</taxon>
        <taxon>Oscillospiraceae</taxon>
        <taxon>Oscillospiraceae incertae sedis</taxon>
        <taxon>Candidatus Caccousia</taxon>
    </lineage>
</organism>
<dbReference type="Gene3D" id="3.30.10.20">
    <property type="match status" value="2"/>
</dbReference>
<dbReference type="PANTHER" id="PTHR30627">
    <property type="entry name" value="PEPTIDOGLYCAN D,D-TRANSPEPTIDASE"/>
    <property type="match status" value="1"/>
</dbReference>
<evidence type="ECO:0000313" key="6">
    <source>
        <dbReference type="EMBL" id="HIR46114.1"/>
    </source>
</evidence>
<evidence type="ECO:0000256" key="4">
    <source>
        <dbReference type="SAM" id="Phobius"/>
    </source>
</evidence>
<dbReference type="CDD" id="cd06576">
    <property type="entry name" value="PASTA_Pbp2x-like_1"/>
    <property type="match status" value="1"/>
</dbReference>
<dbReference type="PANTHER" id="PTHR30627:SF1">
    <property type="entry name" value="PEPTIDOGLYCAN D,D-TRANSPEPTIDASE FTSI"/>
    <property type="match status" value="1"/>
</dbReference>
<dbReference type="GO" id="GO:0071555">
    <property type="term" value="P:cell wall organization"/>
    <property type="evidence" value="ECO:0007669"/>
    <property type="project" value="TreeGrafter"/>
</dbReference>
<dbReference type="Pfam" id="PF03717">
    <property type="entry name" value="PBP_dimer"/>
    <property type="match status" value="1"/>
</dbReference>
<dbReference type="Pfam" id="PF03793">
    <property type="entry name" value="PASTA"/>
    <property type="match status" value="2"/>
</dbReference>
<dbReference type="SUPFAM" id="SSF56601">
    <property type="entry name" value="beta-lactamase/transpeptidase-like"/>
    <property type="match status" value="1"/>
</dbReference>
<comment type="subcellular location">
    <subcellularLocation>
        <location evidence="1">Membrane</location>
    </subcellularLocation>
</comment>
<dbReference type="Gene3D" id="3.90.1310.10">
    <property type="entry name" value="Penicillin-binding protein 2a (Domain 2)"/>
    <property type="match status" value="1"/>
</dbReference>
<dbReference type="InterPro" id="IPR005311">
    <property type="entry name" value="PBP_dimer"/>
</dbReference>
<evidence type="ECO:0000313" key="7">
    <source>
        <dbReference type="Proteomes" id="UP000824242"/>
    </source>
</evidence>
<dbReference type="SUPFAM" id="SSF54184">
    <property type="entry name" value="Penicillin-binding protein 2x (pbp-2x), c-terminal domain"/>
    <property type="match status" value="1"/>
</dbReference>
<name>A0A9D1AKH8_9FIRM</name>
<dbReference type="Proteomes" id="UP000824242">
    <property type="component" value="Unassembled WGS sequence"/>
</dbReference>
<dbReference type="AlphaFoldDB" id="A0A9D1AKH8"/>
<comment type="caution">
    <text evidence="6">The sequence shown here is derived from an EMBL/GenBank/DDBJ whole genome shotgun (WGS) entry which is preliminary data.</text>
</comment>
<feature type="domain" description="PASTA" evidence="5">
    <location>
        <begin position="626"/>
        <end position="683"/>
    </location>
</feature>
<dbReference type="Gene3D" id="3.40.710.10">
    <property type="entry name" value="DD-peptidase/beta-lactamase superfamily"/>
    <property type="match status" value="1"/>
</dbReference>
<dbReference type="InterPro" id="IPR012338">
    <property type="entry name" value="Beta-lactam/transpept-like"/>
</dbReference>
<keyword evidence="4" id="KW-0812">Transmembrane</keyword>
<dbReference type="CDD" id="cd06575">
    <property type="entry name" value="PASTA_Pbp2x-like_2"/>
    <property type="match status" value="1"/>
</dbReference>
<dbReference type="EMBL" id="DVGZ01000004">
    <property type="protein sequence ID" value="HIR46114.1"/>
    <property type="molecule type" value="Genomic_DNA"/>
</dbReference>
<evidence type="ECO:0000256" key="1">
    <source>
        <dbReference type="ARBA" id="ARBA00004370"/>
    </source>
</evidence>
<proteinExistence type="inferred from homology"/>
<accession>A0A9D1AKH8</accession>
<evidence type="ECO:0000259" key="5">
    <source>
        <dbReference type="PROSITE" id="PS51178"/>
    </source>
</evidence>
<dbReference type="InterPro" id="IPR036138">
    <property type="entry name" value="PBP_dimer_sf"/>
</dbReference>
<sequence length="756" mass="81480">MAKGTTVRMWRRTIGVLVAMIVVGFGTLVVSLFRLQIIQGEELQTRAVNQQTQDTSLSAKRGTIYDCNMKVLATSADVWKVVLDPNYIRKELVEDKGMDGIQDTIAQRLAEILELETADVRALMEKQTYYAVVKTKVETDLKDQILELKSELGLGNAIQLEPDYKRYYPYGAFASSVLGFTNSENQGVTGVEASYNEYLSGVPGKLVTAKNARGIDMPFQYEQLVEAQDGYSLVLTIDEVVQHFLEKSVEAAAESCQARNRACGIVMNVNTGEILAMTVKGDYDPNDPYTITDEADLAAINAIPDDEEHQEERSNAIRTAQEKQWRNKCISDTYNPGSVFKMVTASMGIEEGLVSENTTFTCSGHYQVADYSIGCWKTAGHGSETFAQGLSNSCNPVFMQLGEMLGAQTFYRYFEAFGLTTKTGIDLIGESNSIYYKADGLGPTQLATSSFGQTFRVTPIQMITAAAAVANGGYLVQPHVVSKVIDSEGNIVMSNDTTVKRQVISEDTSARVSAMLQETATTGTAKNGYVAGYRVAGKTGTSEKIDEWNAAGRKGEKKYIASYCGYAPAEDPEIVMLVFFDEPVPQNGEVFGSAIAGPPFAETMAEILPYLGIEPKYTEEELAKLDISTPGVVGLSQEEAQTKVSNAGLTYKVYGSGDKVVSQIPEQGKSIPKGGTVVLYLDSTSASETVTVPDLSGLTLSQVNTKVSQAGLNLSVSGAAVTGGNAVSDTQDIAAGTEVPAGTVITVNFVDLEAVH</sequence>
<dbReference type="PROSITE" id="PS51178">
    <property type="entry name" value="PASTA"/>
    <property type="match status" value="2"/>
</dbReference>
<dbReference type="InterPro" id="IPR001460">
    <property type="entry name" value="PCN-bd_Tpept"/>
</dbReference>
<keyword evidence="4" id="KW-1133">Transmembrane helix</keyword>
<dbReference type="InterPro" id="IPR005543">
    <property type="entry name" value="PASTA_dom"/>
</dbReference>
<dbReference type="InterPro" id="IPR050515">
    <property type="entry name" value="Beta-lactam/transpept"/>
</dbReference>
<reference evidence="6" key="2">
    <citation type="journal article" date="2021" name="PeerJ">
        <title>Extensive microbial diversity within the chicken gut microbiome revealed by metagenomics and culture.</title>
        <authorList>
            <person name="Gilroy R."/>
            <person name="Ravi A."/>
            <person name="Getino M."/>
            <person name="Pursley I."/>
            <person name="Horton D.L."/>
            <person name="Alikhan N.F."/>
            <person name="Baker D."/>
            <person name="Gharbi K."/>
            <person name="Hall N."/>
            <person name="Watson M."/>
            <person name="Adriaenssens E.M."/>
            <person name="Foster-Nyarko E."/>
            <person name="Jarju S."/>
            <person name="Secka A."/>
            <person name="Antonio M."/>
            <person name="Oren A."/>
            <person name="Chaudhuri R.R."/>
            <person name="La Ragione R."/>
            <person name="Hildebrand F."/>
            <person name="Pallen M.J."/>
        </authorList>
    </citation>
    <scope>NUCLEOTIDE SEQUENCE</scope>
    <source>
        <strain evidence="6">ChiSxjej1B13-7958</strain>
    </source>
</reference>
<feature type="domain" description="PASTA" evidence="5">
    <location>
        <begin position="686"/>
        <end position="751"/>
    </location>
</feature>
<evidence type="ECO:0000256" key="3">
    <source>
        <dbReference type="ARBA" id="ARBA00023136"/>
    </source>
</evidence>
<feature type="transmembrane region" description="Helical" evidence="4">
    <location>
        <begin position="12"/>
        <end position="33"/>
    </location>
</feature>
<dbReference type="SUPFAM" id="SSF56519">
    <property type="entry name" value="Penicillin binding protein dimerisation domain"/>
    <property type="match status" value="1"/>
</dbReference>
<gene>
    <name evidence="6" type="ORF">IAB89_00420</name>
</gene>
<keyword evidence="3 4" id="KW-0472">Membrane</keyword>